<dbReference type="AlphaFoldDB" id="A0A932CPJ7"/>
<comment type="caution">
    <text evidence="2">The sequence shown here is derived from an EMBL/GenBank/DDBJ whole genome shotgun (WGS) entry which is preliminary data.</text>
</comment>
<accession>A0A932CPJ7</accession>
<dbReference type="InterPro" id="IPR044855">
    <property type="entry name" value="CoA-Trfase_III_dom3_sf"/>
</dbReference>
<evidence type="ECO:0000313" key="3">
    <source>
        <dbReference type="Proteomes" id="UP000769766"/>
    </source>
</evidence>
<dbReference type="SUPFAM" id="SSF89796">
    <property type="entry name" value="CoA-transferase family III (CaiB/BaiF)"/>
    <property type="match status" value="1"/>
</dbReference>
<gene>
    <name evidence="2" type="ORF">HYY20_08660</name>
</gene>
<dbReference type="Pfam" id="PF02515">
    <property type="entry name" value="CoA_transf_3"/>
    <property type="match status" value="1"/>
</dbReference>
<dbReference type="PANTHER" id="PTHR48207">
    <property type="entry name" value="SUCCINATE--HYDROXYMETHYLGLUTARATE COA-TRANSFERASE"/>
    <property type="match status" value="1"/>
</dbReference>
<dbReference type="Gene3D" id="3.30.1540.10">
    <property type="entry name" value="formyl-coa transferase, domain 3"/>
    <property type="match status" value="1"/>
</dbReference>
<organism evidence="2 3">
    <name type="scientific">Tectimicrobiota bacterium</name>
    <dbReference type="NCBI Taxonomy" id="2528274"/>
    <lineage>
        <taxon>Bacteria</taxon>
        <taxon>Pseudomonadati</taxon>
        <taxon>Nitrospinota/Tectimicrobiota group</taxon>
        <taxon>Candidatus Tectimicrobiota</taxon>
    </lineage>
</organism>
<dbReference type="InterPro" id="IPR023606">
    <property type="entry name" value="CoA-Trfase_III_dom_1_sf"/>
</dbReference>
<dbReference type="InterPro" id="IPR050483">
    <property type="entry name" value="CoA-transferase_III_domain"/>
</dbReference>
<protein>
    <submittedName>
        <fullName evidence="2">CoA transferase</fullName>
    </submittedName>
</protein>
<dbReference type="InterPro" id="IPR003673">
    <property type="entry name" value="CoA-Trfase_fam_III"/>
</dbReference>
<proteinExistence type="predicted"/>
<sequence length="413" mass="45594">MKKEEFYKDALPHSAGPLEGVKILEATQNFAGPNVGTVLADLGAESIKVDQPGMGDALRHLPPFLNPDNEFESACQHLSINRNKRNITLSLKSPEGQELFRKLAAKVDVVVQNFKPGTMEKWGLGYEEIRQVRPDIIYVSVSGFGQFGPYHERPSYAPVGECMGGLAYVTGPAGGPPTRPGFGLGDSLAGWQGAIGALAALYHRKVTGQGQHVDVSQVDTILYASEGGISLAANLDFRWERMGSAHPMAAPCNLYPCQEGHVFIGIILDSHWARFCRLIGRDDLIKDSRTVNAKQRTMNRDFTDGAITAWTQQHTVQQVVDALVKAELVVAPVYNFHQIVQDEHIREREMVAEVEHPVAGKMKLYGTCPKFSLTPTRIRRPAPMSGEHNEEVYGELLDLDQEHLVNLHERGII</sequence>
<keyword evidence="1 2" id="KW-0808">Transferase</keyword>
<reference evidence="2" key="1">
    <citation type="submission" date="2020-07" db="EMBL/GenBank/DDBJ databases">
        <title>Huge and variable diversity of episymbiotic CPR bacteria and DPANN archaea in groundwater ecosystems.</title>
        <authorList>
            <person name="He C.Y."/>
            <person name="Keren R."/>
            <person name="Whittaker M."/>
            <person name="Farag I.F."/>
            <person name="Doudna J."/>
            <person name="Cate J.H.D."/>
            <person name="Banfield J.F."/>
        </authorList>
    </citation>
    <scope>NUCLEOTIDE SEQUENCE</scope>
    <source>
        <strain evidence="2">NC_groundwater_672_Ag_B-0.1um_62_36</strain>
    </source>
</reference>
<dbReference type="Gene3D" id="3.40.50.10540">
    <property type="entry name" value="Crotonobetainyl-coa:carnitine coa-transferase, domain 1"/>
    <property type="match status" value="1"/>
</dbReference>
<name>A0A932CPJ7_UNCTE</name>
<dbReference type="PANTHER" id="PTHR48207:SF3">
    <property type="entry name" value="SUCCINATE--HYDROXYMETHYLGLUTARATE COA-TRANSFERASE"/>
    <property type="match status" value="1"/>
</dbReference>
<dbReference type="Proteomes" id="UP000769766">
    <property type="component" value="Unassembled WGS sequence"/>
</dbReference>
<evidence type="ECO:0000313" key="2">
    <source>
        <dbReference type="EMBL" id="MBI2876939.1"/>
    </source>
</evidence>
<evidence type="ECO:0000256" key="1">
    <source>
        <dbReference type="ARBA" id="ARBA00022679"/>
    </source>
</evidence>
<dbReference type="EMBL" id="JACPRF010000263">
    <property type="protein sequence ID" value="MBI2876939.1"/>
    <property type="molecule type" value="Genomic_DNA"/>
</dbReference>
<dbReference type="GO" id="GO:0008410">
    <property type="term" value="F:CoA-transferase activity"/>
    <property type="evidence" value="ECO:0007669"/>
    <property type="project" value="TreeGrafter"/>
</dbReference>